<comment type="caution">
    <text evidence="24">The sequence shown here is derived from an EMBL/GenBank/DDBJ whole genome shotgun (WGS) entry which is preliminary data.</text>
</comment>
<evidence type="ECO:0000259" key="23">
    <source>
        <dbReference type="Pfam" id="PF05524"/>
    </source>
</evidence>
<dbReference type="Pfam" id="PF00391">
    <property type="entry name" value="PEP-utilizers"/>
    <property type="match status" value="1"/>
</dbReference>
<dbReference type="Pfam" id="PF05524">
    <property type="entry name" value="PEP-utilisers_N"/>
    <property type="match status" value="1"/>
</dbReference>
<dbReference type="SUPFAM" id="SSF52009">
    <property type="entry name" value="Phosphohistidine domain"/>
    <property type="match status" value="1"/>
</dbReference>
<dbReference type="PRINTS" id="PR01736">
    <property type="entry name" value="PHPHTRNFRASE"/>
</dbReference>
<keyword evidence="11 17" id="KW-0808">Transferase</keyword>
<dbReference type="GO" id="GO:0009401">
    <property type="term" value="P:phosphoenolpyruvate-dependent sugar phosphotransferase system"/>
    <property type="evidence" value="ECO:0007669"/>
    <property type="project" value="UniProtKB-KW"/>
</dbReference>
<keyword evidence="15 17" id="KW-0460">Magnesium</keyword>
<dbReference type="InterPro" id="IPR000121">
    <property type="entry name" value="PEP_util_C"/>
</dbReference>
<dbReference type="SUPFAM" id="SSF47831">
    <property type="entry name" value="Enzyme I of the PEP:sugar phosphotransferase system HPr-binding (sub)domain"/>
    <property type="match status" value="1"/>
</dbReference>
<sequence length="544" mass="59489">MKVVQGKGASAGVAVGPILVKPVERQPEIHLDTCLDPQQELKRLQAAQQQVIQTLEGLKEKARQQVGEEEAGIFEVHQMMVQDPDLCDTIQGLIQEEHMTAEAAVREAGSQFAAMLEAMDDEYMQARGADVRAICGQLEDALSQGGRSWTELLTQPSIICADDLTPSETLQLDKSLILGFVTSGGSANSHTAILARTMKIPAIVHTEIALDEDWNGTLGALDGSTGNFWLDPEPRVLEQLKEKQLQHRAAEDALEQFRGRPTCTADGRTIALYGNIGQPEDIDLVLQNDGEGVGLFRSEFLYLGREDYPTEEELFEAYCTAAQELEGRKLIIRTLDIGADKKVGYFQLPEEENPALGFRAIRICLKRPEIFLTQLRAILRASAYGEVAVMFPMIISVEEVKAARALLEEAKAGLRAEGIPFDEEMEVGIMIETPAAALISDDLARYVDFFSIGTNDLVQYTLAVDRQNASLEELGKASHKAVLRLIDLTIRNGHAGGCWVGICGEAAADPELIPYFVAMGVDELSMSAGKILQTRKLISTLHGA</sequence>
<dbReference type="InterPro" id="IPR023151">
    <property type="entry name" value="PEP_util_CS"/>
</dbReference>
<dbReference type="EC" id="2.7.3.9" evidence="6 17"/>
<comment type="similarity">
    <text evidence="5 17">Belongs to the PEP-utilizing enzyme family.</text>
</comment>
<accession>A0A1H2YIF6</accession>
<evidence type="ECO:0000259" key="22">
    <source>
        <dbReference type="Pfam" id="PF02896"/>
    </source>
</evidence>
<keyword evidence="10 17" id="KW-0762">Sugar transport</keyword>
<dbReference type="PIRSF" id="PIRSF000732">
    <property type="entry name" value="PTS_enzyme_I"/>
    <property type="match status" value="1"/>
</dbReference>
<organism evidence="24 25">
    <name type="scientific">Acidaminococcus fermentans</name>
    <dbReference type="NCBI Taxonomy" id="905"/>
    <lineage>
        <taxon>Bacteria</taxon>
        <taxon>Bacillati</taxon>
        <taxon>Bacillota</taxon>
        <taxon>Negativicutes</taxon>
        <taxon>Acidaminococcales</taxon>
        <taxon>Acidaminococcaceae</taxon>
        <taxon>Acidaminococcus</taxon>
    </lineage>
</organism>
<evidence type="ECO:0000256" key="8">
    <source>
        <dbReference type="ARBA" id="ARBA00022448"/>
    </source>
</evidence>
<evidence type="ECO:0000256" key="7">
    <source>
        <dbReference type="ARBA" id="ARBA00016544"/>
    </source>
</evidence>
<keyword evidence="9 17" id="KW-0963">Cytoplasm</keyword>
<evidence type="ECO:0000313" key="24">
    <source>
        <dbReference type="EMBL" id="SDX05022.1"/>
    </source>
</evidence>
<evidence type="ECO:0000259" key="21">
    <source>
        <dbReference type="Pfam" id="PF00391"/>
    </source>
</evidence>
<gene>
    <name evidence="24" type="ORF">SAMN05216495_11158</name>
</gene>
<dbReference type="PANTHER" id="PTHR46244">
    <property type="entry name" value="PHOSPHOENOLPYRUVATE-PROTEIN PHOSPHOTRANSFERASE"/>
    <property type="match status" value="1"/>
</dbReference>
<evidence type="ECO:0000256" key="20">
    <source>
        <dbReference type="PIRSR" id="PIRSR000732-3"/>
    </source>
</evidence>
<dbReference type="Gene3D" id="3.20.20.60">
    <property type="entry name" value="Phosphoenolpyruvate-binding domains"/>
    <property type="match status" value="1"/>
</dbReference>
<dbReference type="PROSITE" id="PS00742">
    <property type="entry name" value="PEP_ENZYMES_2"/>
    <property type="match status" value="1"/>
</dbReference>
<dbReference type="Pfam" id="PF02896">
    <property type="entry name" value="PEP-utilizers_C"/>
    <property type="match status" value="1"/>
</dbReference>
<dbReference type="InterPro" id="IPR008731">
    <property type="entry name" value="PTS_EIN"/>
</dbReference>
<feature type="domain" description="Phosphotransferase system enzyme I N-terminal" evidence="23">
    <location>
        <begin position="5"/>
        <end position="127"/>
    </location>
</feature>
<evidence type="ECO:0000256" key="18">
    <source>
        <dbReference type="PIRSR" id="PIRSR000732-1"/>
    </source>
</evidence>
<feature type="binding site" evidence="19">
    <location>
        <position position="333"/>
    </location>
    <ligand>
        <name>phosphoenolpyruvate</name>
        <dbReference type="ChEBI" id="CHEBI:58702"/>
    </ligand>
</feature>
<evidence type="ECO:0000256" key="3">
    <source>
        <dbReference type="ARBA" id="ARBA00002728"/>
    </source>
</evidence>
<comment type="cofactor">
    <cofactor evidence="2 17 20">
        <name>Mg(2+)</name>
        <dbReference type="ChEBI" id="CHEBI:18420"/>
    </cofactor>
</comment>
<feature type="binding site" evidence="20">
    <location>
        <position position="456"/>
    </location>
    <ligand>
        <name>Mg(2+)</name>
        <dbReference type="ChEBI" id="CHEBI:18420"/>
    </ligand>
</feature>
<evidence type="ECO:0000313" key="25">
    <source>
        <dbReference type="Proteomes" id="UP000182379"/>
    </source>
</evidence>
<dbReference type="EMBL" id="FNOP01000011">
    <property type="protein sequence ID" value="SDX05022.1"/>
    <property type="molecule type" value="Genomic_DNA"/>
</dbReference>
<evidence type="ECO:0000256" key="2">
    <source>
        <dbReference type="ARBA" id="ARBA00001946"/>
    </source>
</evidence>
<comment type="function">
    <text evidence="3 17">General (non sugar-specific) component of the phosphoenolpyruvate-dependent sugar phosphotransferase system (sugar PTS). This major carbohydrate active-transport system catalyzes the phosphorylation of incoming sugar substrates concomitantly with their translocation across the cell membrane. Enzyme I transfers the phosphoryl group from phosphoenolpyruvate (PEP) to the phosphoryl carrier protein (HPr).</text>
</comment>
<reference evidence="24 25" key="1">
    <citation type="submission" date="2016-10" db="EMBL/GenBank/DDBJ databases">
        <authorList>
            <person name="Varghese N."/>
            <person name="Submissions S."/>
        </authorList>
    </citation>
    <scope>NUCLEOTIDE SEQUENCE [LARGE SCALE GENOMIC DNA]</scope>
    <source>
        <strain evidence="24 25">WCC6</strain>
    </source>
</reference>
<dbReference type="InterPro" id="IPR008279">
    <property type="entry name" value="PEP-util_enz_mobile_dom"/>
</dbReference>
<keyword evidence="14 17" id="KW-0418">Kinase</keyword>
<evidence type="ECO:0000256" key="17">
    <source>
        <dbReference type="PIRNR" id="PIRNR000732"/>
    </source>
</evidence>
<feature type="domain" description="PEP-utilising enzyme mobile" evidence="21">
    <location>
        <begin position="154"/>
        <end position="226"/>
    </location>
</feature>
<evidence type="ECO:0000256" key="5">
    <source>
        <dbReference type="ARBA" id="ARBA00007837"/>
    </source>
</evidence>
<dbReference type="GO" id="GO:0016301">
    <property type="term" value="F:kinase activity"/>
    <property type="evidence" value="ECO:0007669"/>
    <property type="project" value="UniProtKB-KW"/>
</dbReference>
<dbReference type="GO" id="GO:0046872">
    <property type="term" value="F:metal ion binding"/>
    <property type="evidence" value="ECO:0007669"/>
    <property type="project" value="UniProtKB-KW"/>
</dbReference>
<feature type="active site" description="Proton donor" evidence="18">
    <location>
        <position position="503"/>
    </location>
</feature>
<feature type="binding site" evidence="20">
    <location>
        <position position="432"/>
    </location>
    <ligand>
        <name>Mg(2+)</name>
        <dbReference type="ChEBI" id="CHEBI:18420"/>
    </ligand>
</feature>
<evidence type="ECO:0000256" key="6">
    <source>
        <dbReference type="ARBA" id="ARBA00012232"/>
    </source>
</evidence>
<dbReference type="Proteomes" id="UP000182379">
    <property type="component" value="Unassembled WGS sequence"/>
</dbReference>
<evidence type="ECO:0000256" key="19">
    <source>
        <dbReference type="PIRSR" id="PIRSR000732-2"/>
    </source>
</evidence>
<proteinExistence type="inferred from homology"/>
<comment type="subcellular location">
    <subcellularLocation>
        <location evidence="4 17">Cytoplasm</location>
    </subcellularLocation>
</comment>
<keyword evidence="12 17" id="KW-0598">Phosphotransferase system</keyword>
<dbReference type="InterPro" id="IPR015813">
    <property type="entry name" value="Pyrv/PenolPyrv_kinase-like_dom"/>
</dbReference>
<dbReference type="InterPro" id="IPR040442">
    <property type="entry name" value="Pyrv_kinase-like_dom_sf"/>
</dbReference>
<evidence type="ECO:0000256" key="4">
    <source>
        <dbReference type="ARBA" id="ARBA00004496"/>
    </source>
</evidence>
<evidence type="ECO:0000256" key="16">
    <source>
        <dbReference type="ARBA" id="ARBA00033235"/>
    </source>
</evidence>
<feature type="binding site" evidence="19">
    <location>
        <begin position="455"/>
        <end position="456"/>
    </location>
    <ligand>
        <name>phosphoenolpyruvate</name>
        <dbReference type="ChEBI" id="CHEBI:58702"/>
    </ligand>
</feature>
<feature type="binding site" evidence="19">
    <location>
        <position position="297"/>
    </location>
    <ligand>
        <name>phosphoenolpyruvate</name>
        <dbReference type="ChEBI" id="CHEBI:58702"/>
    </ligand>
</feature>
<dbReference type="InterPro" id="IPR024692">
    <property type="entry name" value="PTS_EI"/>
</dbReference>
<dbReference type="RefSeq" id="WP_074706749.1">
    <property type="nucleotide sequence ID" value="NZ_DCJM01000061.1"/>
</dbReference>
<dbReference type="InterPro" id="IPR050499">
    <property type="entry name" value="PEP-utilizing_PTS_enzyme"/>
</dbReference>
<dbReference type="InterPro" id="IPR036637">
    <property type="entry name" value="Phosphohistidine_dom_sf"/>
</dbReference>
<evidence type="ECO:0000256" key="11">
    <source>
        <dbReference type="ARBA" id="ARBA00022679"/>
    </source>
</evidence>
<dbReference type="InterPro" id="IPR006318">
    <property type="entry name" value="PTS_EI-like"/>
</dbReference>
<feature type="active site" description="Tele-phosphohistidine intermediate" evidence="18">
    <location>
        <position position="190"/>
    </location>
</feature>
<protein>
    <recommendedName>
        <fullName evidence="7 17">Phosphoenolpyruvate-protein phosphotransferase</fullName>
        <ecNumber evidence="6 17">2.7.3.9</ecNumber>
    </recommendedName>
    <alternativeName>
        <fullName evidence="16 17">Phosphotransferase system, enzyme I</fullName>
    </alternativeName>
</protein>
<evidence type="ECO:0000256" key="13">
    <source>
        <dbReference type="ARBA" id="ARBA00022723"/>
    </source>
</evidence>
<dbReference type="GO" id="GO:0005737">
    <property type="term" value="C:cytoplasm"/>
    <property type="evidence" value="ECO:0007669"/>
    <property type="project" value="UniProtKB-SubCell"/>
</dbReference>
<feature type="binding site" evidence="19">
    <location>
        <position position="466"/>
    </location>
    <ligand>
        <name>phosphoenolpyruvate</name>
        <dbReference type="ChEBI" id="CHEBI:58702"/>
    </ligand>
</feature>
<dbReference type="NCBIfam" id="TIGR01417">
    <property type="entry name" value="PTS_I_fam"/>
    <property type="match status" value="1"/>
</dbReference>
<evidence type="ECO:0000256" key="9">
    <source>
        <dbReference type="ARBA" id="ARBA00022490"/>
    </source>
</evidence>
<name>A0A1H2YIF6_ACIFE</name>
<dbReference type="Gene3D" id="3.50.30.10">
    <property type="entry name" value="Phosphohistidine domain"/>
    <property type="match status" value="1"/>
</dbReference>
<comment type="catalytic activity">
    <reaction evidence="1 17">
        <text>L-histidyl-[protein] + phosphoenolpyruvate = N(pros)-phospho-L-histidyl-[protein] + pyruvate</text>
        <dbReference type="Rhea" id="RHEA:23880"/>
        <dbReference type="Rhea" id="RHEA-COMP:9745"/>
        <dbReference type="Rhea" id="RHEA-COMP:9746"/>
        <dbReference type="ChEBI" id="CHEBI:15361"/>
        <dbReference type="ChEBI" id="CHEBI:29979"/>
        <dbReference type="ChEBI" id="CHEBI:58702"/>
        <dbReference type="ChEBI" id="CHEBI:64837"/>
        <dbReference type="EC" id="2.7.3.9"/>
    </reaction>
</comment>
<evidence type="ECO:0000256" key="10">
    <source>
        <dbReference type="ARBA" id="ARBA00022597"/>
    </source>
</evidence>
<dbReference type="SUPFAM" id="SSF51621">
    <property type="entry name" value="Phosphoenolpyruvate/pyruvate domain"/>
    <property type="match status" value="1"/>
</dbReference>
<dbReference type="InterPro" id="IPR036618">
    <property type="entry name" value="PtsI_HPr-bd_sf"/>
</dbReference>
<keyword evidence="13 17" id="KW-0479">Metal-binding</keyword>
<dbReference type="GO" id="GO:0008965">
    <property type="term" value="F:phosphoenolpyruvate-protein phosphotransferase activity"/>
    <property type="evidence" value="ECO:0007669"/>
    <property type="project" value="UniProtKB-EC"/>
</dbReference>
<dbReference type="Gene3D" id="1.10.274.10">
    <property type="entry name" value="PtsI, HPr-binding domain"/>
    <property type="match status" value="1"/>
</dbReference>
<evidence type="ECO:0000256" key="14">
    <source>
        <dbReference type="ARBA" id="ARBA00022777"/>
    </source>
</evidence>
<feature type="domain" description="PEP-utilising enzyme C-terminal" evidence="22">
    <location>
        <begin position="254"/>
        <end position="540"/>
    </location>
</feature>
<keyword evidence="8 17" id="KW-0813">Transport</keyword>
<dbReference type="PANTHER" id="PTHR46244:SF3">
    <property type="entry name" value="PHOSPHOENOLPYRUVATE-PROTEIN PHOSPHOTRANSFERASE"/>
    <property type="match status" value="1"/>
</dbReference>
<evidence type="ECO:0000256" key="12">
    <source>
        <dbReference type="ARBA" id="ARBA00022683"/>
    </source>
</evidence>
<evidence type="ECO:0000256" key="15">
    <source>
        <dbReference type="ARBA" id="ARBA00022842"/>
    </source>
</evidence>
<dbReference type="AlphaFoldDB" id="A0A1H2YIF6"/>
<evidence type="ECO:0000256" key="1">
    <source>
        <dbReference type="ARBA" id="ARBA00000683"/>
    </source>
</evidence>